<dbReference type="SUPFAM" id="SSF56219">
    <property type="entry name" value="DNase I-like"/>
    <property type="match status" value="1"/>
</dbReference>
<dbReference type="GO" id="GO:0008270">
    <property type="term" value="F:zinc ion binding"/>
    <property type="evidence" value="ECO:0007669"/>
    <property type="project" value="UniProtKB-KW"/>
</dbReference>
<dbReference type="GO" id="GO:0005634">
    <property type="term" value="C:nucleus"/>
    <property type="evidence" value="ECO:0007669"/>
    <property type="project" value="TreeGrafter"/>
</dbReference>
<dbReference type="GO" id="GO:0016829">
    <property type="term" value="F:lyase activity"/>
    <property type="evidence" value="ECO:0007669"/>
    <property type="project" value="UniProtKB-KW"/>
</dbReference>
<evidence type="ECO:0000256" key="7">
    <source>
        <dbReference type="ARBA" id="ARBA00022842"/>
    </source>
</evidence>
<dbReference type="InterPro" id="IPR010666">
    <property type="entry name" value="Znf_GRF"/>
</dbReference>
<feature type="binding site" evidence="10">
    <location>
        <position position="383"/>
    </location>
    <ligand>
        <name>Mg(2+)</name>
        <dbReference type="ChEBI" id="CHEBI:18420"/>
        <label>1</label>
    </ligand>
</feature>
<keyword evidence="4 12" id="KW-0863">Zinc-finger</keyword>
<keyword evidence="17" id="KW-1185">Reference proteome</keyword>
<keyword evidence="13" id="KW-0227">DNA damage</keyword>
<evidence type="ECO:0000259" key="15">
    <source>
        <dbReference type="PROSITE" id="PS51999"/>
    </source>
</evidence>
<dbReference type="InterPro" id="IPR005135">
    <property type="entry name" value="Endo/exonuclease/phosphatase"/>
</dbReference>
<feature type="site" description="Transition state stabilizer" evidence="11">
    <location>
        <position position="225"/>
    </location>
</feature>
<keyword evidence="10" id="KW-0464">Manganese</keyword>
<evidence type="ECO:0000256" key="3">
    <source>
        <dbReference type="ARBA" id="ARBA00022723"/>
    </source>
</evidence>
<dbReference type="NCBIfam" id="TIGR00633">
    <property type="entry name" value="xth"/>
    <property type="match status" value="1"/>
</dbReference>
<evidence type="ECO:0000256" key="10">
    <source>
        <dbReference type="PIRSR" id="PIRSR604808-2"/>
    </source>
</evidence>
<feature type="active site" description="Proton donor/acceptor" evidence="9">
    <location>
        <position position="223"/>
    </location>
</feature>
<evidence type="ECO:0000256" key="14">
    <source>
        <dbReference type="SAM" id="MobiDB-lite"/>
    </source>
</evidence>
<dbReference type="Proteomes" id="UP001381693">
    <property type="component" value="Unassembled WGS sequence"/>
</dbReference>
<dbReference type="Pfam" id="PF03372">
    <property type="entry name" value="Exo_endo_phos"/>
    <property type="match status" value="1"/>
</dbReference>
<evidence type="ECO:0000256" key="11">
    <source>
        <dbReference type="PIRSR" id="PIRSR604808-3"/>
    </source>
</evidence>
<dbReference type="InterPro" id="IPR036691">
    <property type="entry name" value="Endo/exonu/phosph_ase_sf"/>
</dbReference>
<dbReference type="PROSITE" id="PS51435">
    <property type="entry name" value="AP_NUCLEASE_F1_4"/>
    <property type="match status" value="1"/>
</dbReference>
<dbReference type="GO" id="GO:0003906">
    <property type="term" value="F:DNA-(apurinic or apyrimidinic site) endonuclease activity"/>
    <property type="evidence" value="ECO:0007669"/>
    <property type="project" value="TreeGrafter"/>
</dbReference>
<evidence type="ECO:0000256" key="13">
    <source>
        <dbReference type="RuleBase" id="RU362131"/>
    </source>
</evidence>
<feature type="binding site" evidence="10">
    <location>
        <position position="45"/>
    </location>
    <ligand>
        <name>Mg(2+)</name>
        <dbReference type="ChEBI" id="CHEBI:18420"/>
        <label>1</label>
    </ligand>
</feature>
<reference evidence="16 17" key="1">
    <citation type="submission" date="2023-11" db="EMBL/GenBank/DDBJ databases">
        <title>Halocaridina rubra genome assembly.</title>
        <authorList>
            <person name="Smith C."/>
        </authorList>
    </citation>
    <scope>NUCLEOTIDE SEQUENCE [LARGE SCALE GENOMIC DNA]</scope>
    <source>
        <strain evidence="16">EP-1</strain>
        <tissue evidence="16">Whole</tissue>
    </source>
</reference>
<dbReference type="EC" id="3.1.-.-" evidence="13"/>
<feature type="binding site" evidence="10">
    <location>
        <position position="223"/>
    </location>
    <ligand>
        <name>Mg(2+)</name>
        <dbReference type="ChEBI" id="CHEBI:18420"/>
        <label>1</label>
    </ligand>
</feature>
<proteinExistence type="inferred from homology"/>
<feature type="binding site" evidence="10">
    <location>
        <position position="225"/>
    </location>
    <ligand>
        <name>Mg(2+)</name>
        <dbReference type="ChEBI" id="CHEBI:18420"/>
        <label>1</label>
    </ligand>
</feature>
<feature type="compositionally biased region" description="Polar residues" evidence="14">
    <location>
        <begin position="503"/>
        <end position="523"/>
    </location>
</feature>
<name>A0AAN8XSW7_HALRR</name>
<organism evidence="16 17">
    <name type="scientific">Halocaridina rubra</name>
    <name type="common">Hawaiian red shrimp</name>
    <dbReference type="NCBI Taxonomy" id="373956"/>
    <lineage>
        <taxon>Eukaryota</taxon>
        <taxon>Metazoa</taxon>
        <taxon>Ecdysozoa</taxon>
        <taxon>Arthropoda</taxon>
        <taxon>Crustacea</taxon>
        <taxon>Multicrustacea</taxon>
        <taxon>Malacostraca</taxon>
        <taxon>Eumalacostraca</taxon>
        <taxon>Eucarida</taxon>
        <taxon>Decapoda</taxon>
        <taxon>Pleocyemata</taxon>
        <taxon>Caridea</taxon>
        <taxon>Atyoidea</taxon>
        <taxon>Atyidae</taxon>
        <taxon>Halocaridina</taxon>
    </lineage>
</organism>
<keyword evidence="7 10" id="KW-0460">Magnesium</keyword>
<evidence type="ECO:0000256" key="5">
    <source>
        <dbReference type="ARBA" id="ARBA00022801"/>
    </source>
</evidence>
<dbReference type="GO" id="GO:0008081">
    <property type="term" value="F:phosphoric diester hydrolase activity"/>
    <property type="evidence" value="ECO:0007669"/>
    <property type="project" value="TreeGrafter"/>
</dbReference>
<dbReference type="AlphaFoldDB" id="A0AAN8XSW7"/>
<feature type="site" description="Interaction with DNA substrate" evidence="11">
    <location>
        <position position="383"/>
    </location>
</feature>
<evidence type="ECO:0000256" key="2">
    <source>
        <dbReference type="ARBA" id="ARBA00007092"/>
    </source>
</evidence>
<evidence type="ECO:0000256" key="12">
    <source>
        <dbReference type="PROSITE-ProRule" id="PRU01343"/>
    </source>
</evidence>
<dbReference type="GO" id="GO:0008311">
    <property type="term" value="F:double-stranded DNA 3'-5' DNA exonuclease activity"/>
    <property type="evidence" value="ECO:0007669"/>
    <property type="project" value="UniProtKB-EC"/>
</dbReference>
<evidence type="ECO:0000313" key="16">
    <source>
        <dbReference type="EMBL" id="KAK7085169.1"/>
    </source>
</evidence>
<evidence type="ECO:0000256" key="6">
    <source>
        <dbReference type="ARBA" id="ARBA00022833"/>
    </source>
</evidence>
<dbReference type="PANTHER" id="PTHR22748:SF4">
    <property type="entry name" value="DNA-(APURINIC OR APYRIMIDINIC SITE) ENDONUCLEASE 2"/>
    <property type="match status" value="1"/>
</dbReference>
<evidence type="ECO:0000256" key="9">
    <source>
        <dbReference type="PIRSR" id="PIRSR604808-1"/>
    </source>
</evidence>
<sequence length="615" mass="69759">MQTSLVVTPFSTINNNDNNDHLKEKNNYSQYINSYEMSFRILSWNVNGLRSLKKDIKDLLSSLEADVICFQETKVTRNMLEGSLAIVDGYTSYFAFSRKKSGYSGVATYCSQNATPTHAQEGLTGIYGDNLLDGGGTSNALSGQWTGEELKDLDAEGRAIITQHTIKSRDGTMSSIALINVYCPRVDPDKSERRVYKLKFYELLRQRAAAIQATGCHVIILGDINCSHKRIDHCEPDESEDFENRLERRYLDKFIIPLYKETVNVQDPPKERLRVDGEITDNYKVSNRNKYEINSKKDDEETYFENDLDSFAFIHESSCKFQVVDTFRFFYPEKCNSFTCWNTFTNARATNYGTRIDYIFCDQMFLPHLEDSLVLQEIMGSDHCPVAINVKGTLIPALKLPSICTKYFPEFKGQQQKLMSYFRPLPCDSEIRGKYSSGAVHIESKRKDISSDGFSFKKQRAMQIQSNLKSYFMAKPQSISSKPVESTLEMDADSLQDCREEACTSQENSQISSKTTVESVISENNEDSLTSSTQSSFSKEVMKSVDLTKHSGWGFLMKGPKPPPLCPGHKEPTVIRTVKKKGPNMNRQFYACARGAGREGDSNAQCKFFLWVGNK</sequence>
<gene>
    <name evidence="16" type="primary">APEX2</name>
    <name evidence="16" type="ORF">SK128_015713</name>
</gene>
<feature type="domain" description="GRF-type" evidence="15">
    <location>
        <begin position="566"/>
        <end position="615"/>
    </location>
</feature>
<comment type="catalytic activity">
    <reaction evidence="1">
        <text>Exonucleolytic cleavage in the 3'- to 5'-direction to yield nucleoside 5'-phosphates.</text>
        <dbReference type="EC" id="3.1.11.2"/>
    </reaction>
</comment>
<dbReference type="EMBL" id="JAXCGZ010001889">
    <property type="protein sequence ID" value="KAK7085169.1"/>
    <property type="molecule type" value="Genomic_DNA"/>
</dbReference>
<keyword evidence="8" id="KW-0539">Nucleus</keyword>
<keyword evidence="3 10" id="KW-0479">Metal-binding</keyword>
<keyword evidence="6" id="KW-0862">Zinc</keyword>
<comment type="similarity">
    <text evidence="2 13">Belongs to the DNA repair enzymes AP/ExoA family.</text>
</comment>
<feature type="active site" evidence="9">
    <location>
        <position position="182"/>
    </location>
</feature>
<dbReference type="GO" id="GO:0006284">
    <property type="term" value="P:base-excision repair"/>
    <property type="evidence" value="ECO:0007669"/>
    <property type="project" value="TreeGrafter"/>
</dbReference>
<dbReference type="PROSITE" id="PS51999">
    <property type="entry name" value="ZF_GRF"/>
    <property type="match status" value="1"/>
</dbReference>
<feature type="binding site" evidence="10">
    <location>
        <position position="382"/>
    </location>
    <ligand>
        <name>Mg(2+)</name>
        <dbReference type="ChEBI" id="CHEBI:18420"/>
        <label>1</label>
    </ligand>
</feature>
<dbReference type="Gene3D" id="3.60.10.10">
    <property type="entry name" value="Endonuclease/exonuclease/phosphatase"/>
    <property type="match status" value="1"/>
</dbReference>
<protein>
    <recommendedName>
        <fullName evidence="13">DNA-(apurinic or apyrimidinic site) endonuclease</fullName>
        <ecNumber evidence="13">3.1.-.-</ecNumber>
    </recommendedName>
</protein>
<feature type="active site" description="Proton acceptor" evidence="9">
    <location>
        <position position="383"/>
    </location>
</feature>
<accession>A0AAN8XSW7</accession>
<feature type="site" description="Important for catalytic activity" evidence="11">
    <location>
        <position position="357"/>
    </location>
</feature>
<evidence type="ECO:0000256" key="1">
    <source>
        <dbReference type="ARBA" id="ARBA00000493"/>
    </source>
</evidence>
<dbReference type="Pfam" id="PF06839">
    <property type="entry name" value="Zn_ribbon_GRF"/>
    <property type="match status" value="1"/>
</dbReference>
<keyword evidence="16" id="KW-0456">Lyase</keyword>
<keyword evidence="5" id="KW-0378">Hydrolase</keyword>
<evidence type="ECO:0000256" key="4">
    <source>
        <dbReference type="ARBA" id="ARBA00022771"/>
    </source>
</evidence>
<evidence type="ECO:0000256" key="8">
    <source>
        <dbReference type="ARBA" id="ARBA00023242"/>
    </source>
</evidence>
<comment type="cofactor">
    <cofactor evidence="10 13">
        <name>Mg(2+)</name>
        <dbReference type="ChEBI" id="CHEBI:18420"/>
    </cofactor>
    <cofactor evidence="10 13">
        <name>Mn(2+)</name>
        <dbReference type="ChEBI" id="CHEBI:29035"/>
    </cofactor>
    <text evidence="10 13">Probably binds two magnesium or manganese ions per subunit.</text>
</comment>
<evidence type="ECO:0000313" key="17">
    <source>
        <dbReference type="Proteomes" id="UP001381693"/>
    </source>
</evidence>
<dbReference type="InterPro" id="IPR004808">
    <property type="entry name" value="AP_endonuc_1"/>
</dbReference>
<keyword evidence="13" id="KW-0234">DNA repair</keyword>
<comment type="caution">
    <text evidence="16">The sequence shown here is derived from an EMBL/GenBank/DDBJ whole genome shotgun (WGS) entry which is preliminary data.</text>
</comment>
<feature type="binding site" evidence="10">
    <location>
        <position position="72"/>
    </location>
    <ligand>
        <name>Mg(2+)</name>
        <dbReference type="ChEBI" id="CHEBI:18420"/>
        <label>1</label>
    </ligand>
</feature>
<dbReference type="PANTHER" id="PTHR22748">
    <property type="entry name" value="AP ENDONUCLEASE"/>
    <property type="match status" value="1"/>
</dbReference>
<feature type="region of interest" description="Disordered" evidence="14">
    <location>
        <begin position="501"/>
        <end position="535"/>
    </location>
</feature>